<dbReference type="NCBIfam" id="TIGR02407">
    <property type="entry name" value="ectoine_ectB"/>
    <property type="match status" value="1"/>
</dbReference>
<evidence type="ECO:0000313" key="14">
    <source>
        <dbReference type="Proteomes" id="UP000617734"/>
    </source>
</evidence>
<dbReference type="Proteomes" id="UP000617734">
    <property type="component" value="Unassembled WGS sequence"/>
</dbReference>
<dbReference type="PROSITE" id="PS00600">
    <property type="entry name" value="AA_TRANSFER_CLASS_3"/>
    <property type="match status" value="1"/>
</dbReference>
<comment type="similarity">
    <text evidence="4 11">Belongs to the class-III pyridoxal-phosphate-dependent aminotransferase family.</text>
</comment>
<evidence type="ECO:0000256" key="9">
    <source>
        <dbReference type="ARBA" id="ARBA00022898"/>
    </source>
</evidence>
<organism evidence="13 14">
    <name type="scientific">Kitasatospora indigofera</name>
    <dbReference type="NCBI Taxonomy" id="67307"/>
    <lineage>
        <taxon>Bacteria</taxon>
        <taxon>Bacillati</taxon>
        <taxon>Actinomycetota</taxon>
        <taxon>Actinomycetes</taxon>
        <taxon>Kitasatosporales</taxon>
        <taxon>Streptomycetaceae</taxon>
        <taxon>Kitasatospora</taxon>
    </lineage>
</organism>
<dbReference type="CDD" id="cd00610">
    <property type="entry name" value="OAT_like"/>
    <property type="match status" value="1"/>
</dbReference>
<evidence type="ECO:0000256" key="12">
    <source>
        <dbReference type="RuleBase" id="RU365034"/>
    </source>
</evidence>
<dbReference type="InterPro" id="IPR015422">
    <property type="entry name" value="PyrdxlP-dep_Trfase_small"/>
</dbReference>
<dbReference type="RefSeq" id="WP_190212282.1">
    <property type="nucleotide sequence ID" value="NZ_BNBO01000022.1"/>
</dbReference>
<keyword evidence="7 12" id="KW-0032">Aminotransferase</keyword>
<dbReference type="GO" id="GO:0045303">
    <property type="term" value="F:diaminobutyrate-2-oxoglutarate transaminase activity"/>
    <property type="evidence" value="ECO:0007669"/>
    <property type="project" value="UniProtKB-EC"/>
</dbReference>
<dbReference type="Gene3D" id="3.40.640.10">
    <property type="entry name" value="Type I PLP-dependent aspartate aminotransferase-like (Major domain)"/>
    <property type="match status" value="1"/>
</dbReference>
<accession>A0A919KVR1</accession>
<evidence type="ECO:0000256" key="2">
    <source>
        <dbReference type="ARBA" id="ARBA00002189"/>
    </source>
</evidence>
<sequence>MTTVTVPPGGTTADLSVFERHESEVRFYSRKFPVVFTHGRGSWLHTEDGRAYLDFFCGASALNYGHNLPLLKERLLDYLASDGLIHGLDLHTSAKREFLRRFHEVVLAPRGLDHRVQFCGPTGTDAVEAALKLARKATGRQTVVAFTGAFHGMSRGSLSVTGSRSARRAGGVGLQDVVFVPYEQGPGGDFDSIVYLERLLSDPAGGTELPAAVIVEAVQVDGGVYPASAGWLRRLRDLTERWGVLLIVDDIQAGIGRTGDFFSFSHAGVVPDLITLSKSLSGYGLPLSLLLIAPGIDVWKPGEHTGTFRGNQLAFVTAAAALDLWTESGFTDRLADRGRQLQGAVRAWAEPRTDVTVRGRGLLVGIDTGDAARAGRVQQRCFADGLVLELCGRDDHVIKLMPPVNISAEDLEHGVRIVTSALDAE</sequence>
<evidence type="ECO:0000256" key="1">
    <source>
        <dbReference type="ARBA" id="ARBA00001933"/>
    </source>
</evidence>
<dbReference type="NCBIfam" id="NF006733">
    <property type="entry name" value="PRK09264.1"/>
    <property type="match status" value="1"/>
</dbReference>
<dbReference type="EC" id="2.6.1.76" evidence="5 12"/>
<keyword evidence="9 11" id="KW-0663">Pyridoxal phosphate</keyword>
<evidence type="ECO:0000256" key="11">
    <source>
        <dbReference type="RuleBase" id="RU003560"/>
    </source>
</evidence>
<comment type="pathway">
    <text evidence="3 12">Amine and polyamine biosynthesis; ectoine biosynthesis; L-ectoine from L-aspartate 4-semialdehyde: step 1/3.</text>
</comment>
<dbReference type="Pfam" id="PF00202">
    <property type="entry name" value="Aminotran_3"/>
    <property type="match status" value="1"/>
</dbReference>
<evidence type="ECO:0000256" key="8">
    <source>
        <dbReference type="ARBA" id="ARBA00022679"/>
    </source>
</evidence>
<dbReference type="InterPro" id="IPR015421">
    <property type="entry name" value="PyrdxlP-dep_Trfase_major"/>
</dbReference>
<dbReference type="GO" id="GO:0030170">
    <property type="term" value="F:pyridoxal phosphate binding"/>
    <property type="evidence" value="ECO:0007669"/>
    <property type="project" value="InterPro"/>
</dbReference>
<proteinExistence type="inferred from homology"/>
<dbReference type="EMBL" id="BNBO01000022">
    <property type="protein sequence ID" value="GHH74218.1"/>
    <property type="molecule type" value="Genomic_DNA"/>
</dbReference>
<dbReference type="SUPFAM" id="SSF53383">
    <property type="entry name" value="PLP-dependent transferases"/>
    <property type="match status" value="1"/>
</dbReference>
<comment type="caution">
    <text evidence="13">The sequence shown here is derived from an EMBL/GenBank/DDBJ whole genome shotgun (WGS) entry which is preliminary data.</text>
</comment>
<evidence type="ECO:0000256" key="5">
    <source>
        <dbReference type="ARBA" id="ARBA00013155"/>
    </source>
</evidence>
<reference evidence="13" key="1">
    <citation type="journal article" date="2014" name="Int. J. Syst. Evol. Microbiol.">
        <title>Complete genome sequence of Corynebacterium casei LMG S-19264T (=DSM 44701T), isolated from a smear-ripened cheese.</title>
        <authorList>
            <consortium name="US DOE Joint Genome Institute (JGI-PGF)"/>
            <person name="Walter F."/>
            <person name="Albersmeier A."/>
            <person name="Kalinowski J."/>
            <person name="Ruckert C."/>
        </authorList>
    </citation>
    <scope>NUCLEOTIDE SEQUENCE</scope>
    <source>
        <strain evidence="13">JCM 4646</strain>
    </source>
</reference>
<dbReference type="PANTHER" id="PTHR43552">
    <property type="entry name" value="DIAMINOBUTYRATE--2-OXOGLUTARATE AMINOTRANSFERASE"/>
    <property type="match status" value="1"/>
</dbReference>
<evidence type="ECO:0000256" key="4">
    <source>
        <dbReference type="ARBA" id="ARBA00008954"/>
    </source>
</evidence>
<dbReference type="AlphaFoldDB" id="A0A919KVR1"/>
<comment type="catalytic activity">
    <reaction evidence="10 12">
        <text>L-2,4-diaminobutanoate + 2-oxoglutarate = L-aspartate 4-semialdehyde + L-glutamate</text>
        <dbReference type="Rhea" id="RHEA:11160"/>
        <dbReference type="ChEBI" id="CHEBI:16810"/>
        <dbReference type="ChEBI" id="CHEBI:29985"/>
        <dbReference type="ChEBI" id="CHEBI:58761"/>
        <dbReference type="ChEBI" id="CHEBI:537519"/>
        <dbReference type="EC" id="2.6.1.76"/>
    </reaction>
</comment>
<evidence type="ECO:0000313" key="13">
    <source>
        <dbReference type="EMBL" id="GHH74218.1"/>
    </source>
</evidence>
<evidence type="ECO:0000256" key="10">
    <source>
        <dbReference type="ARBA" id="ARBA00049111"/>
    </source>
</evidence>
<evidence type="ECO:0000256" key="6">
    <source>
        <dbReference type="ARBA" id="ARBA00014798"/>
    </source>
</evidence>
<name>A0A919KVR1_9ACTN</name>
<dbReference type="GO" id="GO:0047307">
    <property type="term" value="F:diaminobutyrate-pyruvate transaminase activity"/>
    <property type="evidence" value="ECO:0007669"/>
    <property type="project" value="InterPro"/>
</dbReference>
<comment type="cofactor">
    <cofactor evidence="1 12">
        <name>pyridoxal 5'-phosphate</name>
        <dbReference type="ChEBI" id="CHEBI:597326"/>
    </cofactor>
</comment>
<dbReference type="InterPro" id="IPR015424">
    <property type="entry name" value="PyrdxlP-dep_Trfase"/>
</dbReference>
<dbReference type="GeneID" id="95354444"/>
<evidence type="ECO:0000256" key="7">
    <source>
        <dbReference type="ARBA" id="ARBA00022576"/>
    </source>
</evidence>
<gene>
    <name evidence="13" type="ORF">GCM10018781_40390</name>
</gene>
<dbReference type="PANTHER" id="PTHR43552:SF2">
    <property type="entry name" value="DIAMINOBUTYRATE--2-OXOGLUTARATE TRANSAMINASE"/>
    <property type="match status" value="1"/>
</dbReference>
<protein>
    <recommendedName>
        <fullName evidence="6 12">Diaminobutyrate--2-oxoglutarate transaminase</fullName>
        <ecNumber evidence="5 12">2.6.1.76</ecNumber>
    </recommendedName>
    <alternativeName>
        <fullName evidence="12">DABA aminotransferase</fullName>
    </alternativeName>
</protein>
<keyword evidence="14" id="KW-1185">Reference proteome</keyword>
<dbReference type="PIRSF" id="PIRSF000521">
    <property type="entry name" value="Transaminase_4ab_Lys_Orn"/>
    <property type="match status" value="1"/>
</dbReference>
<dbReference type="InterPro" id="IPR012773">
    <property type="entry name" value="Ectoine_EctB"/>
</dbReference>
<dbReference type="InterPro" id="IPR004637">
    <property type="entry name" value="Dat"/>
</dbReference>
<dbReference type="NCBIfam" id="TIGR00709">
    <property type="entry name" value="dat"/>
    <property type="match status" value="1"/>
</dbReference>
<dbReference type="GO" id="GO:0019491">
    <property type="term" value="P:ectoine biosynthetic process"/>
    <property type="evidence" value="ECO:0007669"/>
    <property type="project" value="InterPro"/>
</dbReference>
<dbReference type="InterPro" id="IPR005814">
    <property type="entry name" value="Aminotrans_3"/>
</dbReference>
<keyword evidence="8 12" id="KW-0808">Transferase</keyword>
<dbReference type="InterPro" id="IPR049704">
    <property type="entry name" value="Aminotrans_3_PPA_site"/>
</dbReference>
<dbReference type="Gene3D" id="3.90.1150.10">
    <property type="entry name" value="Aspartate Aminotransferase, domain 1"/>
    <property type="match status" value="1"/>
</dbReference>
<reference evidence="13" key="2">
    <citation type="submission" date="2020-09" db="EMBL/GenBank/DDBJ databases">
        <authorList>
            <person name="Sun Q."/>
            <person name="Ohkuma M."/>
        </authorList>
    </citation>
    <scope>NUCLEOTIDE SEQUENCE</scope>
    <source>
        <strain evidence="13">JCM 4646</strain>
    </source>
</reference>
<evidence type="ECO:0000256" key="3">
    <source>
        <dbReference type="ARBA" id="ARBA00004946"/>
    </source>
</evidence>
<comment type="function">
    <text evidence="2 12">Catalyzes reversively the conversion of L-aspartate beta-semialdehyde (ASA) to L-2,4-diaminobutyrate (DABA) by transamination with L-glutamate.</text>
</comment>